<dbReference type="AlphaFoldDB" id="A0A8J4H4T6"/>
<feature type="domain" description="HAMP" evidence="8">
    <location>
        <begin position="308"/>
        <end position="360"/>
    </location>
</feature>
<dbReference type="InterPro" id="IPR036890">
    <property type="entry name" value="HATPase_C_sf"/>
</dbReference>
<evidence type="ECO:0000256" key="7">
    <source>
        <dbReference type="SAM" id="Phobius"/>
    </source>
</evidence>
<dbReference type="InterPro" id="IPR003660">
    <property type="entry name" value="HAMP_dom"/>
</dbReference>
<evidence type="ECO:0000256" key="3">
    <source>
        <dbReference type="ARBA" id="ARBA00022553"/>
    </source>
</evidence>
<proteinExistence type="predicted"/>
<reference evidence="9" key="1">
    <citation type="submission" date="2021-04" db="EMBL/GenBank/DDBJ databases">
        <title>Draft genome sequence of Xylanibacillus composti strain K13.</title>
        <authorList>
            <person name="Uke A."/>
            <person name="Chhe C."/>
            <person name="Baramee S."/>
            <person name="Kosugi A."/>
        </authorList>
    </citation>
    <scope>NUCLEOTIDE SEQUENCE</scope>
    <source>
        <strain evidence="9">K13</strain>
    </source>
</reference>
<keyword evidence="6 7" id="KW-0472">Membrane</keyword>
<keyword evidence="5 9" id="KW-0418">Kinase</keyword>
<dbReference type="SMART" id="SM00304">
    <property type="entry name" value="HAMP"/>
    <property type="match status" value="1"/>
</dbReference>
<sequence>MFARMNTFTKITVIIVMLLVPILAVYIYSNQTSIRVVEEQLIQSNFNRLSFFLRQMDNISEQIWRSSYLMLEDPDAIRMQNQAMDNRTLVSLLSRQAVVEDLEKLRTSLPWDVELTIYAPETELVVTTTRKRDYDFSYFESNYSLQWSYRLLNLNGENEAYMVRHMTKPFAMEMNQEAMGLILEVAVPEREIANLLEQLRADGPGEPIFYHMDYGAVGSPSAKAEQLASYEELLRTVVLQDQGHEIVEIGRIAYLMNYARSETLNWYLIDMIPLESIMQPIEHTMLLFYLTVALLLCIGLVCASLLYRNVQMPIHRLTRGVQRLRRGEYAFRLTGKIPDEFAYLFSEFNVMSSEIQTLIEKVYVEQINVRKAKLRQLQAQINPHFLYNNFNFIQSMAQMDNKEAVIAFTQHLSHYYRYTTRMGDGLTTLREELSLVQSYLEIHKMQMERLAYDVDVDEALMSASFPPLLLQPVVENAVVHGIENRLGDGYIRIRGEQTAQGFQLIVEDNGKGMTPMELRRQSQQLLQDSMEEEGCGLRNVHQRLQHMFDPRSGLALAESPFGGLRVTLQVVLPKE</sequence>
<dbReference type="Proteomes" id="UP000677918">
    <property type="component" value="Unassembled WGS sequence"/>
</dbReference>
<gene>
    <name evidence="9" type="ORF">XYCOK13_24500</name>
</gene>
<evidence type="ECO:0000259" key="8">
    <source>
        <dbReference type="PROSITE" id="PS50885"/>
    </source>
</evidence>
<dbReference type="Pfam" id="PF02518">
    <property type="entry name" value="HATPase_c"/>
    <property type="match status" value="1"/>
</dbReference>
<feature type="transmembrane region" description="Helical" evidence="7">
    <location>
        <begin position="286"/>
        <end position="307"/>
    </location>
</feature>
<comment type="caution">
    <text evidence="9">The sequence shown here is derived from an EMBL/GenBank/DDBJ whole genome shotgun (WGS) entry which is preliminary data.</text>
</comment>
<dbReference type="PANTHER" id="PTHR34220">
    <property type="entry name" value="SENSOR HISTIDINE KINASE YPDA"/>
    <property type="match status" value="1"/>
</dbReference>
<keyword evidence="3" id="KW-0597">Phosphoprotein</keyword>
<feature type="transmembrane region" description="Helical" evidence="7">
    <location>
        <begin position="7"/>
        <end position="28"/>
    </location>
</feature>
<dbReference type="RefSeq" id="WP_213412420.1">
    <property type="nucleotide sequence ID" value="NZ_BOVK01000031.1"/>
</dbReference>
<name>A0A8J4H4T6_9BACL</name>
<dbReference type="PROSITE" id="PS50885">
    <property type="entry name" value="HAMP"/>
    <property type="match status" value="1"/>
</dbReference>
<evidence type="ECO:0000313" key="10">
    <source>
        <dbReference type="Proteomes" id="UP000677918"/>
    </source>
</evidence>
<dbReference type="InterPro" id="IPR010559">
    <property type="entry name" value="Sig_transdc_His_kin_internal"/>
</dbReference>
<dbReference type="CDD" id="cd06225">
    <property type="entry name" value="HAMP"/>
    <property type="match status" value="1"/>
</dbReference>
<keyword evidence="2" id="KW-1003">Cell membrane</keyword>
<dbReference type="SUPFAM" id="SSF55874">
    <property type="entry name" value="ATPase domain of HSP90 chaperone/DNA topoisomerase II/histidine kinase"/>
    <property type="match status" value="1"/>
</dbReference>
<dbReference type="SUPFAM" id="SSF158472">
    <property type="entry name" value="HAMP domain-like"/>
    <property type="match status" value="1"/>
</dbReference>
<dbReference type="InterPro" id="IPR050640">
    <property type="entry name" value="Bact_2-comp_sensor_kinase"/>
</dbReference>
<evidence type="ECO:0000256" key="1">
    <source>
        <dbReference type="ARBA" id="ARBA00004651"/>
    </source>
</evidence>
<dbReference type="Gene3D" id="3.30.565.10">
    <property type="entry name" value="Histidine kinase-like ATPase, C-terminal domain"/>
    <property type="match status" value="1"/>
</dbReference>
<keyword evidence="7" id="KW-0812">Transmembrane</keyword>
<protein>
    <submittedName>
        <fullName evidence="9">Histidine kinase</fullName>
    </submittedName>
</protein>
<dbReference type="GO" id="GO:0005886">
    <property type="term" value="C:plasma membrane"/>
    <property type="evidence" value="ECO:0007669"/>
    <property type="project" value="UniProtKB-SubCell"/>
</dbReference>
<dbReference type="EMBL" id="BOVK01000031">
    <property type="protein sequence ID" value="GIQ69626.1"/>
    <property type="molecule type" value="Genomic_DNA"/>
</dbReference>
<keyword evidence="10" id="KW-1185">Reference proteome</keyword>
<evidence type="ECO:0000256" key="2">
    <source>
        <dbReference type="ARBA" id="ARBA00022475"/>
    </source>
</evidence>
<dbReference type="Pfam" id="PF06580">
    <property type="entry name" value="His_kinase"/>
    <property type="match status" value="1"/>
</dbReference>
<keyword evidence="7" id="KW-1133">Transmembrane helix</keyword>
<comment type="subcellular location">
    <subcellularLocation>
        <location evidence="1">Cell membrane</location>
        <topology evidence="1">Multi-pass membrane protein</topology>
    </subcellularLocation>
</comment>
<dbReference type="Gene3D" id="6.10.340.10">
    <property type="match status" value="1"/>
</dbReference>
<dbReference type="GO" id="GO:0000155">
    <property type="term" value="F:phosphorelay sensor kinase activity"/>
    <property type="evidence" value="ECO:0007669"/>
    <property type="project" value="InterPro"/>
</dbReference>
<organism evidence="9 10">
    <name type="scientific">Xylanibacillus composti</name>
    <dbReference type="NCBI Taxonomy" id="1572762"/>
    <lineage>
        <taxon>Bacteria</taxon>
        <taxon>Bacillati</taxon>
        <taxon>Bacillota</taxon>
        <taxon>Bacilli</taxon>
        <taxon>Bacillales</taxon>
        <taxon>Paenibacillaceae</taxon>
        <taxon>Xylanibacillus</taxon>
    </lineage>
</organism>
<accession>A0A8J4H4T6</accession>
<evidence type="ECO:0000256" key="4">
    <source>
        <dbReference type="ARBA" id="ARBA00022679"/>
    </source>
</evidence>
<evidence type="ECO:0000313" key="9">
    <source>
        <dbReference type="EMBL" id="GIQ69626.1"/>
    </source>
</evidence>
<evidence type="ECO:0000256" key="6">
    <source>
        <dbReference type="ARBA" id="ARBA00023136"/>
    </source>
</evidence>
<keyword evidence="4" id="KW-0808">Transferase</keyword>
<evidence type="ECO:0000256" key="5">
    <source>
        <dbReference type="ARBA" id="ARBA00022777"/>
    </source>
</evidence>
<dbReference type="PANTHER" id="PTHR34220:SF7">
    <property type="entry name" value="SENSOR HISTIDINE KINASE YPDA"/>
    <property type="match status" value="1"/>
</dbReference>
<dbReference type="InterPro" id="IPR003594">
    <property type="entry name" value="HATPase_dom"/>
</dbReference>